<dbReference type="PANTHER" id="PTHR24320">
    <property type="entry name" value="RETINOL DEHYDROGENASE"/>
    <property type="match status" value="1"/>
</dbReference>
<keyword evidence="3" id="KW-0175">Coiled coil</keyword>
<dbReference type="STRING" id="2316362.A0A4Q2DY98"/>
<feature type="region of interest" description="Disordered" evidence="4">
    <location>
        <begin position="1003"/>
        <end position="1026"/>
    </location>
</feature>
<evidence type="ECO:0000313" key="6">
    <source>
        <dbReference type="Proteomes" id="UP000290288"/>
    </source>
</evidence>
<evidence type="ECO:0000256" key="3">
    <source>
        <dbReference type="SAM" id="Coils"/>
    </source>
</evidence>
<dbReference type="OrthoDB" id="3222645at2759"/>
<accession>A0A4Q2DY98</accession>
<comment type="similarity">
    <text evidence="1">Belongs to the short-chain dehydrogenases/reductases (SDR) family.</text>
</comment>
<feature type="region of interest" description="Disordered" evidence="4">
    <location>
        <begin position="1159"/>
        <end position="1193"/>
    </location>
</feature>
<feature type="compositionally biased region" description="Polar residues" evidence="4">
    <location>
        <begin position="705"/>
        <end position="714"/>
    </location>
</feature>
<feature type="region of interest" description="Disordered" evidence="4">
    <location>
        <begin position="488"/>
        <end position="514"/>
    </location>
</feature>
<feature type="compositionally biased region" description="Low complexity" evidence="4">
    <location>
        <begin position="1175"/>
        <end position="1186"/>
    </location>
</feature>
<dbReference type="EMBL" id="SDEE01000002">
    <property type="protein sequence ID" value="RXW25710.1"/>
    <property type="molecule type" value="Genomic_DNA"/>
</dbReference>
<feature type="compositionally biased region" description="Basic and acidic residues" evidence="4">
    <location>
        <begin position="1308"/>
        <end position="1322"/>
    </location>
</feature>
<sequence length="1322" mass="145120">MTQSPCSPAHRSSWWSWLPAEINLLVPTILLATTVYTSSLARTYYRAFQQSKARNAQLSKRLDELKRSLGDSDAEVRALNVRVQQTDEQKRTQAVDLKEQLWKASEELSRVQKQNEELLDSRSQLEREISELRAQATPEDQAASVSESDVIQLLNDLNADLSKVGSGLAEEGTKVVKEVEEALRGALEEPEGDNIEQSTSRPHRFFPDRKLSDSPASLHDVELPPPPPQNMYTYPYSNPQQPMGIPFPTAPPPSSSRQSGSSSSSSEGRSQGPYERQVAERREREQREAEEAENARMKEEAQEATTQAVEVFGQKLVGFLQAAGPAPRDVPEEEKRPLTRTFELAFSTALAAYTHWMMCSWFFDDDRQEGNEGLDLEGMLSEVYARVREGEEQAVSGQWRSVTRKHVQRMFKRPQSRSSSNPGSKRNSNEDPTAALKTELKETRIVEGSLVEEPEQVDPLLEELCVYIIDALVNVLIVSGVHGGWFLDDSSSTASSSSEEEDEDDGMDSEQTMLGGEDAEMGDYVDVYHDPYKGYSIAQLSEFLAVTPTAQSFKIGPVPPTGGPTTLTNDQVFAQREARRKERGQRRERERRLMARRRKVTKKYNHTHLHAHLTSVFKADLLRILKKAKALNKVLGEGVVWCDLEALYVAPGVGFEDATMETESRSGSEGDVESGMGSKGMGEPTVNEGSGVVEDDEDGDRTPRTGGSPNTKQGPAQHYKRSPEKAKEQLVLCTTNLGLASTNKTDDGARCRSVYSTFRSIQMVLGILESIYRSSYFPRSYVPHILLTSLAVAILHALSQGRKTSRDRDLHARTVILTGAFTSSLGITLLQDLAKRGARVIALSPYKADDPQITILVTLLRATTGNEQVFAEECDLDDAGEVRKFCTQFLTGVKLSDSEKKEKETDPAPPPGAGPPPGTESSADLRLDAIVFAHEYSHVGALRPFRTQSSFEEEAKHRERGSLASFLMTTLLLPSLLVAPVDRDIRIVNVVNPFYAAASGPSFHETHSVSFSSSQPDGKKRSNPSTFLEEGIRSLRSVILTRHLQRILDALPAPQAPSTAGTEATVVNPKMQKSNIVAVSVSPGVSRMDTVAPMINANWGIGEGKPSVIGIILYILLQPFLRIFTKSPNSSVQTVLHTLFLPTPFKSLNMKIAEQEAAAASASTSSETQKEEAKTASSSSKSPSPTKLRKPQSVFTEVLKPGSLYSDCAVVVSLKVPPPPPSSSSSSGSSKDGKKADSEKKSDSDKKGKKKEKGKEKEKEKGEELDISINDDGEYGGEAVGRVVWEAYEDALKIWEGKGQNAGAGVGKSEKSEKKAEASRKD</sequence>
<feature type="region of interest" description="Disordered" evidence="4">
    <location>
        <begin position="1297"/>
        <end position="1322"/>
    </location>
</feature>
<feature type="compositionally biased region" description="Pro residues" evidence="4">
    <location>
        <begin position="907"/>
        <end position="918"/>
    </location>
</feature>
<name>A0A4Q2DY98_9AGAR</name>
<dbReference type="InterPro" id="IPR036291">
    <property type="entry name" value="NAD(P)-bd_dom_sf"/>
</dbReference>
<evidence type="ECO:0000313" key="5">
    <source>
        <dbReference type="EMBL" id="RXW25710.1"/>
    </source>
</evidence>
<dbReference type="Proteomes" id="UP000290288">
    <property type="component" value="Unassembled WGS sequence"/>
</dbReference>
<feature type="compositionally biased region" description="Acidic residues" evidence="4">
    <location>
        <begin position="1265"/>
        <end position="1274"/>
    </location>
</feature>
<evidence type="ECO:0000256" key="4">
    <source>
        <dbReference type="SAM" id="MobiDB-lite"/>
    </source>
</evidence>
<proteinExistence type="inferred from homology"/>
<dbReference type="Gene3D" id="3.40.50.720">
    <property type="entry name" value="NAD(P)-binding Rossmann-like Domain"/>
    <property type="match status" value="1"/>
</dbReference>
<feature type="compositionally biased region" description="Low complexity" evidence="4">
    <location>
        <begin position="255"/>
        <end position="276"/>
    </location>
</feature>
<feature type="region of interest" description="Disordered" evidence="4">
    <location>
        <begin position="404"/>
        <end position="435"/>
    </location>
</feature>
<feature type="compositionally biased region" description="Basic and acidic residues" evidence="4">
    <location>
        <begin position="1231"/>
        <end position="1246"/>
    </location>
</feature>
<evidence type="ECO:0008006" key="7">
    <source>
        <dbReference type="Google" id="ProtNLM"/>
    </source>
</evidence>
<feature type="region of interest" description="Disordered" evidence="4">
    <location>
        <begin position="1216"/>
        <end position="1274"/>
    </location>
</feature>
<feature type="coiled-coil region" evidence="3">
    <location>
        <begin position="48"/>
        <end position="135"/>
    </location>
</feature>
<reference evidence="5 6" key="1">
    <citation type="submission" date="2019-01" db="EMBL/GenBank/DDBJ databases">
        <title>Draft genome sequence of Psathyrella aberdarensis IHI B618.</title>
        <authorList>
            <person name="Buettner E."/>
            <person name="Kellner H."/>
        </authorList>
    </citation>
    <scope>NUCLEOTIDE SEQUENCE [LARGE SCALE GENOMIC DNA]</scope>
    <source>
        <strain evidence="5 6">IHI B618</strain>
    </source>
</reference>
<protein>
    <recommendedName>
        <fullName evidence="7">Ketoreductase (KR) domain-containing protein</fullName>
    </recommendedName>
</protein>
<dbReference type="GO" id="GO:0016491">
    <property type="term" value="F:oxidoreductase activity"/>
    <property type="evidence" value="ECO:0007669"/>
    <property type="project" value="UniProtKB-KW"/>
</dbReference>
<feature type="compositionally biased region" description="Basic residues" evidence="4">
    <location>
        <begin position="404"/>
        <end position="415"/>
    </location>
</feature>
<keyword evidence="2" id="KW-0560">Oxidoreductase</keyword>
<feature type="compositionally biased region" description="Basic and acidic residues" evidence="4">
    <location>
        <begin position="897"/>
        <end position="906"/>
    </location>
</feature>
<feature type="compositionally biased region" description="Polar residues" evidence="4">
    <location>
        <begin position="416"/>
        <end position="426"/>
    </location>
</feature>
<dbReference type="PANTHER" id="PTHR24320:SF152">
    <property type="entry name" value="SHORT-CHAIN DEHYDROGENASE_REDUCTASE FAMILY PROTEIN"/>
    <property type="match status" value="1"/>
</dbReference>
<feature type="region of interest" description="Disordered" evidence="4">
    <location>
        <begin position="659"/>
        <end position="725"/>
    </location>
</feature>
<feature type="compositionally biased region" description="Basic and acidic residues" evidence="4">
    <location>
        <begin position="1253"/>
        <end position="1264"/>
    </location>
</feature>
<organism evidence="5 6">
    <name type="scientific">Candolleomyces aberdarensis</name>
    <dbReference type="NCBI Taxonomy" id="2316362"/>
    <lineage>
        <taxon>Eukaryota</taxon>
        <taxon>Fungi</taxon>
        <taxon>Dikarya</taxon>
        <taxon>Basidiomycota</taxon>
        <taxon>Agaricomycotina</taxon>
        <taxon>Agaricomycetes</taxon>
        <taxon>Agaricomycetidae</taxon>
        <taxon>Agaricales</taxon>
        <taxon>Agaricineae</taxon>
        <taxon>Psathyrellaceae</taxon>
        <taxon>Candolleomyces</taxon>
    </lineage>
</organism>
<evidence type="ECO:0000256" key="1">
    <source>
        <dbReference type="ARBA" id="ARBA00006484"/>
    </source>
</evidence>
<feature type="region of interest" description="Disordered" evidence="4">
    <location>
        <begin position="184"/>
        <end position="306"/>
    </location>
</feature>
<comment type="caution">
    <text evidence="5">The sequence shown here is derived from an EMBL/GenBank/DDBJ whole genome shotgun (WGS) entry which is preliminary data.</text>
</comment>
<feature type="compositionally biased region" description="Polar residues" evidence="4">
    <location>
        <begin position="230"/>
        <end position="241"/>
    </location>
</feature>
<feature type="compositionally biased region" description="Basic and acidic residues" evidence="4">
    <location>
        <begin position="277"/>
        <end position="301"/>
    </location>
</feature>
<dbReference type="SUPFAM" id="SSF51735">
    <property type="entry name" value="NAD(P)-binding Rossmann-fold domains"/>
    <property type="match status" value="1"/>
</dbReference>
<feature type="compositionally biased region" description="Low complexity" evidence="4">
    <location>
        <begin position="488"/>
        <end position="497"/>
    </location>
</feature>
<keyword evidence="6" id="KW-1185">Reference proteome</keyword>
<evidence type="ECO:0000256" key="2">
    <source>
        <dbReference type="ARBA" id="ARBA00023002"/>
    </source>
</evidence>
<gene>
    <name evidence="5" type="ORF">EST38_g167</name>
</gene>
<feature type="compositionally biased region" description="Acidic residues" evidence="4">
    <location>
        <begin position="498"/>
        <end position="508"/>
    </location>
</feature>
<feature type="region of interest" description="Disordered" evidence="4">
    <location>
        <begin position="897"/>
        <end position="921"/>
    </location>
</feature>